<dbReference type="SUPFAM" id="SSF53187">
    <property type="entry name" value="Zn-dependent exopeptidases"/>
    <property type="match status" value="1"/>
</dbReference>
<dbReference type="InterPro" id="IPR036582">
    <property type="entry name" value="Mao_N_sf"/>
</dbReference>
<organism evidence="5 6">
    <name type="scientific">Paenibacillus haidiansis</name>
    <dbReference type="NCBI Taxonomy" id="1574488"/>
    <lineage>
        <taxon>Bacteria</taxon>
        <taxon>Bacillati</taxon>
        <taxon>Bacillota</taxon>
        <taxon>Bacilli</taxon>
        <taxon>Bacillales</taxon>
        <taxon>Paenibacillaceae</taxon>
        <taxon>Paenibacillus</taxon>
    </lineage>
</organism>
<evidence type="ECO:0000256" key="2">
    <source>
        <dbReference type="SAM" id="MobiDB-lite"/>
    </source>
</evidence>
<proteinExistence type="predicted"/>
<dbReference type="Pfam" id="PF11741">
    <property type="entry name" value="AMIN"/>
    <property type="match status" value="1"/>
</dbReference>
<feature type="chain" id="PRO_5045609241" evidence="3">
    <location>
        <begin position="24"/>
        <end position="498"/>
    </location>
</feature>
<feature type="region of interest" description="Disordered" evidence="2">
    <location>
        <begin position="142"/>
        <end position="171"/>
    </location>
</feature>
<accession>A0ABU7VN28</accession>
<dbReference type="CDD" id="cd02696">
    <property type="entry name" value="MurNAc-LAA"/>
    <property type="match status" value="1"/>
</dbReference>
<dbReference type="InterPro" id="IPR021731">
    <property type="entry name" value="AMIN_dom"/>
</dbReference>
<dbReference type="Pfam" id="PF07833">
    <property type="entry name" value="Cu_amine_oxidN1"/>
    <property type="match status" value="1"/>
</dbReference>
<dbReference type="InterPro" id="IPR012854">
    <property type="entry name" value="Cu_amine_oxidase-like_N"/>
</dbReference>
<feature type="domain" description="MurNAc-LAA" evidence="4">
    <location>
        <begin position="384"/>
        <end position="493"/>
    </location>
</feature>
<keyword evidence="1" id="KW-0378">Hydrolase</keyword>
<feature type="signal peptide" evidence="3">
    <location>
        <begin position="1"/>
        <end position="23"/>
    </location>
</feature>
<dbReference type="Gene3D" id="2.60.40.3500">
    <property type="match status" value="1"/>
</dbReference>
<evidence type="ECO:0000256" key="3">
    <source>
        <dbReference type="SAM" id="SignalP"/>
    </source>
</evidence>
<gene>
    <name evidence="5" type="ORF">V3851_00415</name>
</gene>
<protein>
    <submittedName>
        <fullName evidence="5">N-acetylmuramoyl-L-alanine amidase family protein</fullName>
    </submittedName>
</protein>
<sequence length="498" mass="53061">MKKIGFLLVLAFFLLAFPGLSRAESSGAHIYLDGVELEQPAQAKAGNINGSVMVPLRVIVESLGYDVNWEKETGVVTITQGETDLRLTVGSGEATVDGKSVSLSAPPVLQSNSTMVPLRFVGEQTGLKVSWDNDSKSAYLYSPNGGAGSSARPGMGSASPGAETDEVLPPDDSDVEDAYIPETPVEDESDGAGEIGYIKGISFSENRLMIAGPSDIEPNVFTMNGPDRLVVDIPDVAFDESFGDMLPLDETKRGQFAVSDYPDVTQVRYSLFSSEPSTVRVVVDLTHSVQYQVTNDGNGLLIIDLTASSANSGLKPGAGGKPLVVIDAGHGGSAPGATSINNKLEKEFTLAVVLKVEQLLRQESGLDYVLTRSADDTLSLEDRAKLANDLNATIFVSVHGNSFDGASNPTGLETYYTRDDSISLANVMHNHMVAATGLTDRGVRQKSLHVTRETKMPAVLLEAGYLSNVNDEALMYSEDFQQRLAEAIVAGIKEYLGL</sequence>
<evidence type="ECO:0000313" key="5">
    <source>
        <dbReference type="EMBL" id="MEF2964277.1"/>
    </source>
</evidence>
<dbReference type="Gene3D" id="3.40.630.40">
    <property type="entry name" value="Zn-dependent exopeptidases"/>
    <property type="match status" value="1"/>
</dbReference>
<dbReference type="Pfam" id="PF01520">
    <property type="entry name" value="Amidase_3"/>
    <property type="match status" value="1"/>
</dbReference>
<dbReference type="InterPro" id="IPR050695">
    <property type="entry name" value="N-acetylmuramoyl_amidase_3"/>
</dbReference>
<dbReference type="Gene3D" id="3.30.457.10">
    <property type="entry name" value="Copper amine oxidase-like, N-terminal domain"/>
    <property type="match status" value="1"/>
</dbReference>
<keyword evidence="6" id="KW-1185">Reference proteome</keyword>
<dbReference type="EMBL" id="JAZHPZ010000001">
    <property type="protein sequence ID" value="MEF2964277.1"/>
    <property type="molecule type" value="Genomic_DNA"/>
</dbReference>
<comment type="caution">
    <text evidence="5">The sequence shown here is derived from an EMBL/GenBank/DDBJ whole genome shotgun (WGS) entry which is preliminary data.</text>
</comment>
<evidence type="ECO:0000313" key="6">
    <source>
        <dbReference type="Proteomes" id="UP001306950"/>
    </source>
</evidence>
<dbReference type="SMART" id="SM00646">
    <property type="entry name" value="Ami_3"/>
    <property type="match status" value="1"/>
</dbReference>
<dbReference type="RefSeq" id="WP_331844522.1">
    <property type="nucleotide sequence ID" value="NZ_JAZHPZ010000001.1"/>
</dbReference>
<evidence type="ECO:0000256" key="1">
    <source>
        <dbReference type="ARBA" id="ARBA00022801"/>
    </source>
</evidence>
<reference evidence="5 6" key="1">
    <citation type="submission" date="2024-02" db="EMBL/GenBank/DDBJ databases">
        <title>A nitrogen-fixing paenibacillus bacterium.</title>
        <authorList>
            <person name="Zhang W.L."/>
            <person name="Chen S.F."/>
        </authorList>
    </citation>
    <scope>NUCLEOTIDE SEQUENCE [LARGE SCALE GENOMIC DNA]</scope>
    <source>
        <strain evidence="5 6">M1</strain>
    </source>
</reference>
<dbReference type="PANTHER" id="PTHR30404:SF0">
    <property type="entry name" value="N-ACETYLMURAMOYL-L-ALANINE AMIDASE AMIC"/>
    <property type="match status" value="1"/>
</dbReference>
<dbReference type="Proteomes" id="UP001306950">
    <property type="component" value="Unassembled WGS sequence"/>
</dbReference>
<evidence type="ECO:0000259" key="4">
    <source>
        <dbReference type="SMART" id="SM00646"/>
    </source>
</evidence>
<name>A0ABU7VN28_9BACL</name>
<dbReference type="PANTHER" id="PTHR30404">
    <property type="entry name" value="N-ACETYLMURAMOYL-L-ALANINE AMIDASE"/>
    <property type="match status" value="1"/>
</dbReference>
<keyword evidence="3" id="KW-0732">Signal</keyword>
<dbReference type="SUPFAM" id="SSF55383">
    <property type="entry name" value="Copper amine oxidase, domain N"/>
    <property type="match status" value="1"/>
</dbReference>
<dbReference type="InterPro" id="IPR002508">
    <property type="entry name" value="MurNAc-LAA_cat"/>
</dbReference>